<evidence type="ECO:0000313" key="2">
    <source>
        <dbReference type="Proteomes" id="UP000663929"/>
    </source>
</evidence>
<protein>
    <submittedName>
        <fullName evidence="1">Uncharacterized protein</fullName>
    </submittedName>
</protein>
<sequence length="143" mass="15404">MALKDEMRRLRDPACRAAVEQMVFEIVTLVEPLETELTEIFAGPVIQMAVEGTWMKIDTKEHAGGVGVFDPLVFTLVPLAASILTSQPSSPMDATGRPVITGAEVCRIARFVGSARATHRAEAIAEAATAVRDRTLAAEGQKR</sequence>
<keyword evidence="2" id="KW-1185">Reference proteome</keyword>
<dbReference type="RefSeq" id="WP_237381583.1">
    <property type="nucleotide sequence ID" value="NZ_CP071793.1"/>
</dbReference>
<proteinExistence type="predicted"/>
<dbReference type="Proteomes" id="UP000663929">
    <property type="component" value="Chromosome"/>
</dbReference>
<dbReference type="AlphaFoldDB" id="A0A8A4TY51"/>
<accession>A0A8A4TY51</accession>
<reference evidence="1" key="1">
    <citation type="submission" date="2021-03" db="EMBL/GenBank/DDBJ databases">
        <title>Acanthopleuribacteraceae sp. M133.</title>
        <authorList>
            <person name="Wang G."/>
        </authorList>
    </citation>
    <scope>NUCLEOTIDE SEQUENCE</scope>
    <source>
        <strain evidence="1">M133</strain>
    </source>
</reference>
<gene>
    <name evidence="1" type="ORF">J3U87_03210</name>
</gene>
<organism evidence="1 2">
    <name type="scientific">Sulfidibacter corallicola</name>
    <dbReference type="NCBI Taxonomy" id="2818388"/>
    <lineage>
        <taxon>Bacteria</taxon>
        <taxon>Pseudomonadati</taxon>
        <taxon>Acidobacteriota</taxon>
        <taxon>Holophagae</taxon>
        <taxon>Acanthopleuribacterales</taxon>
        <taxon>Acanthopleuribacteraceae</taxon>
        <taxon>Sulfidibacter</taxon>
    </lineage>
</organism>
<dbReference type="KEGG" id="scor:J3U87_03210"/>
<evidence type="ECO:0000313" key="1">
    <source>
        <dbReference type="EMBL" id="QTD51455.1"/>
    </source>
</evidence>
<dbReference type="EMBL" id="CP071793">
    <property type="protein sequence ID" value="QTD51455.1"/>
    <property type="molecule type" value="Genomic_DNA"/>
</dbReference>
<name>A0A8A4TY51_SULCO</name>